<protein>
    <submittedName>
        <fullName evidence="2">Uncharacterized protein</fullName>
    </submittedName>
</protein>
<evidence type="ECO:0000313" key="2">
    <source>
        <dbReference type="EMBL" id="ARD21811.1"/>
    </source>
</evidence>
<evidence type="ECO:0000313" key="3">
    <source>
        <dbReference type="Proteomes" id="UP000191820"/>
    </source>
</evidence>
<sequence length="132" mass="14933">MLFSTDQKLDIGNRWLGIFTKVSLGICAAVALMYWSYFYVSPSVTVKNSSEFVIDSAVIQLPHSRLDFGEINIGEQNRIYYDLAQLDGDYQYQLVLNSGETLDGRCGYVTNLEVNKRAVLTLNDNGKIRCDF</sequence>
<reference evidence="2 3" key="1">
    <citation type="submission" date="2017-03" db="EMBL/GenBank/DDBJ databases">
        <title>Genome sequencing of Shewanella japonica KCTC 22435.</title>
        <authorList>
            <person name="Kim K.M."/>
        </authorList>
    </citation>
    <scope>NUCLEOTIDE SEQUENCE [LARGE SCALE GENOMIC DNA]</scope>
    <source>
        <strain evidence="2 3">KCTC 22435</strain>
    </source>
</reference>
<feature type="transmembrane region" description="Helical" evidence="1">
    <location>
        <begin position="15"/>
        <end position="40"/>
    </location>
</feature>
<name>A0ABN4YBL7_9GAMM</name>
<keyword evidence="1" id="KW-1133">Transmembrane helix</keyword>
<dbReference type="EMBL" id="CP020472">
    <property type="protein sequence ID" value="ARD21811.1"/>
    <property type="molecule type" value="Genomic_DNA"/>
</dbReference>
<keyword evidence="1" id="KW-0472">Membrane</keyword>
<dbReference type="RefSeq" id="WP_055023008.1">
    <property type="nucleotide sequence ID" value="NZ_CP020472.1"/>
</dbReference>
<gene>
    <name evidence="2" type="ORF">SJ2017_1492</name>
</gene>
<dbReference type="Proteomes" id="UP000191820">
    <property type="component" value="Chromosome"/>
</dbReference>
<proteinExistence type="predicted"/>
<organism evidence="2 3">
    <name type="scientific">Shewanella japonica</name>
    <dbReference type="NCBI Taxonomy" id="93973"/>
    <lineage>
        <taxon>Bacteria</taxon>
        <taxon>Pseudomonadati</taxon>
        <taxon>Pseudomonadota</taxon>
        <taxon>Gammaproteobacteria</taxon>
        <taxon>Alteromonadales</taxon>
        <taxon>Shewanellaceae</taxon>
        <taxon>Shewanella</taxon>
    </lineage>
</organism>
<keyword evidence="3" id="KW-1185">Reference proteome</keyword>
<accession>A0ABN4YBL7</accession>
<evidence type="ECO:0000256" key="1">
    <source>
        <dbReference type="SAM" id="Phobius"/>
    </source>
</evidence>
<keyword evidence="1" id="KW-0812">Transmembrane</keyword>